<accession>A0A1L7X7W7</accession>
<dbReference type="Proteomes" id="UP000184330">
    <property type="component" value="Unassembled WGS sequence"/>
</dbReference>
<evidence type="ECO:0000313" key="2">
    <source>
        <dbReference type="Proteomes" id="UP000184330"/>
    </source>
</evidence>
<sequence>MYLLQSTPLKTKLAFPEAPLFETQDPKVADVVPPPDKSRVIPGLPPDLQPIVELSSLSQSIESCHLRQCEDALCPVDEIIKALLGNDAWREANGFIGMMVEVIITRIKPSLLQSRGRNTSRQEQWFHWRIWAAQRRRLVPQRFVDEEYEGHVLEDLDAPVELSTQNENPALDAMVNDLLTEDDGDNINEFTSS</sequence>
<reference evidence="1 2" key="1">
    <citation type="submission" date="2016-03" db="EMBL/GenBank/DDBJ databases">
        <authorList>
            <person name="Ploux O."/>
        </authorList>
    </citation>
    <scope>NUCLEOTIDE SEQUENCE [LARGE SCALE GENOMIC DNA]</scope>
    <source>
        <strain evidence="1 2">UAMH 11012</strain>
    </source>
</reference>
<evidence type="ECO:0000313" key="1">
    <source>
        <dbReference type="EMBL" id="CZR61114.1"/>
    </source>
</evidence>
<proteinExistence type="predicted"/>
<keyword evidence="2" id="KW-1185">Reference proteome</keyword>
<protein>
    <submittedName>
        <fullName evidence="1">Uncharacterized protein</fullName>
    </submittedName>
</protein>
<dbReference type="EMBL" id="FJOG01000017">
    <property type="protein sequence ID" value="CZR61114.1"/>
    <property type="molecule type" value="Genomic_DNA"/>
</dbReference>
<name>A0A1L7X7W7_9HELO</name>
<dbReference type="AlphaFoldDB" id="A0A1L7X7W7"/>
<organism evidence="1 2">
    <name type="scientific">Phialocephala subalpina</name>
    <dbReference type="NCBI Taxonomy" id="576137"/>
    <lineage>
        <taxon>Eukaryota</taxon>
        <taxon>Fungi</taxon>
        <taxon>Dikarya</taxon>
        <taxon>Ascomycota</taxon>
        <taxon>Pezizomycotina</taxon>
        <taxon>Leotiomycetes</taxon>
        <taxon>Helotiales</taxon>
        <taxon>Mollisiaceae</taxon>
        <taxon>Phialocephala</taxon>
        <taxon>Phialocephala fortinii species complex</taxon>
    </lineage>
</organism>
<gene>
    <name evidence="1" type="ORF">PAC_11010</name>
</gene>